<evidence type="ECO:0000259" key="12">
    <source>
        <dbReference type="PROSITE" id="PS50111"/>
    </source>
</evidence>
<evidence type="ECO:0000256" key="7">
    <source>
        <dbReference type="ARBA" id="ARBA00023136"/>
    </source>
</evidence>
<reference evidence="14 15" key="1">
    <citation type="submission" date="2014-09" db="EMBL/GenBank/DDBJ databases">
        <title>Genome sequence of Pseudomonas lutea strain DSM 17257T.</title>
        <authorList>
            <person name="Kwak Y."/>
            <person name="Shin J.-H."/>
        </authorList>
    </citation>
    <scope>NUCLEOTIDE SEQUENCE [LARGE SCALE GENOMIC DNA]</scope>
    <source>
        <strain evidence="14 15">DSM 17257</strain>
    </source>
</reference>
<dbReference type="CDD" id="cd11386">
    <property type="entry name" value="MCP_signal"/>
    <property type="match status" value="1"/>
</dbReference>
<dbReference type="Pfam" id="PF00015">
    <property type="entry name" value="MCPsignal"/>
    <property type="match status" value="1"/>
</dbReference>
<dbReference type="AlphaFoldDB" id="A0A9X0EF73"/>
<evidence type="ECO:0000256" key="8">
    <source>
        <dbReference type="ARBA" id="ARBA00023224"/>
    </source>
</evidence>
<dbReference type="OrthoDB" id="8724574at2"/>
<evidence type="ECO:0000256" key="9">
    <source>
        <dbReference type="ARBA" id="ARBA00029447"/>
    </source>
</evidence>
<dbReference type="PROSITE" id="PS50111">
    <property type="entry name" value="CHEMOTAXIS_TRANSDUC_2"/>
    <property type="match status" value="1"/>
</dbReference>
<feature type="transmembrane region" description="Helical" evidence="11">
    <location>
        <begin position="188"/>
        <end position="210"/>
    </location>
</feature>
<evidence type="ECO:0000256" key="1">
    <source>
        <dbReference type="ARBA" id="ARBA00004651"/>
    </source>
</evidence>
<dbReference type="GO" id="GO:0006935">
    <property type="term" value="P:chemotaxis"/>
    <property type="evidence" value="ECO:0007669"/>
    <property type="project" value="UniProtKB-KW"/>
</dbReference>
<dbReference type="SMART" id="SM00283">
    <property type="entry name" value="MA"/>
    <property type="match status" value="1"/>
</dbReference>
<dbReference type="CDD" id="cd06225">
    <property type="entry name" value="HAMP"/>
    <property type="match status" value="1"/>
</dbReference>
<dbReference type="Pfam" id="PF12729">
    <property type="entry name" value="4HB_MCP_1"/>
    <property type="match status" value="1"/>
</dbReference>
<keyword evidence="5 11" id="KW-0812">Transmembrane</keyword>
<organism evidence="14 15">
    <name type="scientific">Pseudomonas lutea</name>
    <dbReference type="NCBI Taxonomy" id="243924"/>
    <lineage>
        <taxon>Bacteria</taxon>
        <taxon>Pseudomonadati</taxon>
        <taxon>Pseudomonadota</taxon>
        <taxon>Gammaproteobacteria</taxon>
        <taxon>Pseudomonadales</taxon>
        <taxon>Pseudomonadaceae</taxon>
        <taxon>Pseudomonas</taxon>
    </lineage>
</organism>
<dbReference type="CDD" id="cd19411">
    <property type="entry name" value="MCP2201-like_sensor"/>
    <property type="match status" value="1"/>
</dbReference>
<dbReference type="PROSITE" id="PS50885">
    <property type="entry name" value="HAMP"/>
    <property type="match status" value="1"/>
</dbReference>
<comment type="similarity">
    <text evidence="9">Belongs to the methyl-accepting chemotaxis (MCP) protein family.</text>
</comment>
<dbReference type="InterPro" id="IPR024478">
    <property type="entry name" value="HlyB_4HB_MCP"/>
</dbReference>
<evidence type="ECO:0000256" key="3">
    <source>
        <dbReference type="ARBA" id="ARBA00022481"/>
    </source>
</evidence>
<evidence type="ECO:0000313" key="14">
    <source>
        <dbReference type="EMBL" id="KGF64750.1"/>
    </source>
</evidence>
<dbReference type="PANTHER" id="PTHR32089:SF120">
    <property type="entry name" value="METHYL-ACCEPTING CHEMOTAXIS PROTEIN TLPQ"/>
    <property type="match status" value="1"/>
</dbReference>
<dbReference type="Pfam" id="PF00672">
    <property type="entry name" value="HAMP"/>
    <property type="match status" value="1"/>
</dbReference>
<keyword evidence="7 11" id="KW-0472">Membrane</keyword>
<accession>A0A9X0EF73</accession>
<dbReference type="FunFam" id="1.10.287.950:FF:000001">
    <property type="entry name" value="Methyl-accepting chemotaxis sensory transducer"/>
    <property type="match status" value="1"/>
</dbReference>
<evidence type="ECO:0000256" key="6">
    <source>
        <dbReference type="ARBA" id="ARBA00022989"/>
    </source>
</evidence>
<evidence type="ECO:0000256" key="2">
    <source>
        <dbReference type="ARBA" id="ARBA00022475"/>
    </source>
</evidence>
<gene>
    <name evidence="14" type="ORF">LT42_01855</name>
</gene>
<keyword evidence="4" id="KW-0145">Chemotaxis</keyword>
<dbReference type="GO" id="GO:0004888">
    <property type="term" value="F:transmembrane signaling receptor activity"/>
    <property type="evidence" value="ECO:0007669"/>
    <property type="project" value="InterPro"/>
</dbReference>
<keyword evidence="8 10" id="KW-0807">Transducer</keyword>
<dbReference type="SMART" id="SM00304">
    <property type="entry name" value="HAMP"/>
    <property type="match status" value="1"/>
</dbReference>
<proteinExistence type="inferred from homology"/>
<dbReference type="InterPro" id="IPR004089">
    <property type="entry name" value="MCPsignal_dom"/>
</dbReference>
<dbReference type="Gene3D" id="1.10.287.950">
    <property type="entry name" value="Methyl-accepting chemotaxis protein"/>
    <property type="match status" value="1"/>
</dbReference>
<dbReference type="Proteomes" id="UP000029719">
    <property type="component" value="Unassembled WGS sequence"/>
</dbReference>
<keyword evidence="6 11" id="KW-1133">Transmembrane helix</keyword>
<dbReference type="GO" id="GO:0007165">
    <property type="term" value="P:signal transduction"/>
    <property type="evidence" value="ECO:0007669"/>
    <property type="project" value="UniProtKB-KW"/>
</dbReference>
<dbReference type="PANTHER" id="PTHR32089">
    <property type="entry name" value="METHYL-ACCEPTING CHEMOTAXIS PROTEIN MCPB"/>
    <property type="match status" value="1"/>
</dbReference>
<evidence type="ECO:0000313" key="15">
    <source>
        <dbReference type="Proteomes" id="UP000029719"/>
    </source>
</evidence>
<comment type="subcellular location">
    <subcellularLocation>
        <location evidence="1">Cell membrane</location>
        <topology evidence="1">Multi-pass membrane protein</topology>
    </subcellularLocation>
</comment>
<dbReference type="InterPro" id="IPR004090">
    <property type="entry name" value="Chemotax_Me-accpt_rcpt"/>
</dbReference>
<keyword evidence="2" id="KW-1003">Cell membrane</keyword>
<feature type="domain" description="Methyl-accepting transducer" evidence="12">
    <location>
        <begin position="269"/>
        <end position="505"/>
    </location>
</feature>
<dbReference type="SUPFAM" id="SSF58104">
    <property type="entry name" value="Methyl-accepting chemotaxis protein (MCP) signaling domain"/>
    <property type="match status" value="1"/>
</dbReference>
<dbReference type="InterPro" id="IPR003660">
    <property type="entry name" value="HAMP_dom"/>
</dbReference>
<dbReference type="GO" id="GO:0005886">
    <property type="term" value="C:plasma membrane"/>
    <property type="evidence" value="ECO:0007669"/>
    <property type="project" value="UniProtKB-SubCell"/>
</dbReference>
<dbReference type="InterPro" id="IPR047347">
    <property type="entry name" value="YvaQ-like_sensor"/>
</dbReference>
<protein>
    <submittedName>
        <fullName evidence="14">Chemotaxis protein</fullName>
    </submittedName>
</protein>
<evidence type="ECO:0000256" key="11">
    <source>
        <dbReference type="SAM" id="Phobius"/>
    </source>
</evidence>
<comment type="caution">
    <text evidence="14">The sequence shown here is derived from an EMBL/GenBank/DDBJ whole genome shotgun (WGS) entry which is preliminary data.</text>
</comment>
<feature type="transmembrane region" description="Helical" evidence="11">
    <location>
        <begin position="12"/>
        <end position="32"/>
    </location>
</feature>
<dbReference type="EMBL" id="JRMB01000001">
    <property type="protein sequence ID" value="KGF64750.1"/>
    <property type="molecule type" value="Genomic_DNA"/>
</dbReference>
<evidence type="ECO:0000256" key="4">
    <source>
        <dbReference type="ARBA" id="ARBA00022500"/>
    </source>
</evidence>
<sequence length="541" mass="57796">MTVRNMNIAPRAALGFGLLALLVFALGIFALVQMSSMRNQSDHVETKWLPSVMELGALGQDLMRVRTLTLRLMLNRSPEALRDNAGKLDQLKAGLKVTQQNYAALIGSPRERELYEAFAAVQAAYMQRQDKVMELSAAGLTDEALKMINGEMTQLADKMTVALNELTTLNKQGALDASDLARAVFSSAFAWVVGMMLLTALMTLLLAWGLTRSIVRPIAQALGIAQVVAAGDLTADIVVEGRDEPARLLEALKVMQQSLRRTIMRIADSSNQLASASEELSTVTEDATRGLHQQSLEIDQAATAVNEMTAAVEEVARNAVATSEASGESDRIAQHGREQVQQTVASIAHLAEDVTEAGEQVETLAQKVYGITKVLDVIRSVAEQTNLLALNAAIEAARAGEAGRGFAVVADEVRALAHRTQSSTQEIEQLVGDIRQGTDQAVAAMQGSNSRAQTTLELAQSAGVALDEIAAAITLITERNVVIASASEEQAQVAREVDRNLTNIRDISLQSSAGANQTSAASHELSRLATDLNGMVAAFSV</sequence>
<evidence type="ECO:0000256" key="10">
    <source>
        <dbReference type="PROSITE-ProRule" id="PRU00284"/>
    </source>
</evidence>
<feature type="domain" description="HAMP" evidence="13">
    <location>
        <begin position="212"/>
        <end position="264"/>
    </location>
</feature>
<keyword evidence="3" id="KW-0488">Methylation</keyword>
<name>A0A9X0EF73_9PSED</name>
<evidence type="ECO:0000256" key="5">
    <source>
        <dbReference type="ARBA" id="ARBA00022692"/>
    </source>
</evidence>
<dbReference type="PRINTS" id="PR00260">
    <property type="entry name" value="CHEMTRNSDUCR"/>
</dbReference>
<evidence type="ECO:0000259" key="13">
    <source>
        <dbReference type="PROSITE" id="PS50885"/>
    </source>
</evidence>